<name>A0ACB8F297_9SAUR</name>
<gene>
    <name evidence="1" type="ORF">K3G42_007960</name>
</gene>
<evidence type="ECO:0000313" key="1">
    <source>
        <dbReference type="EMBL" id="KAH7999277.1"/>
    </source>
</evidence>
<organism evidence="1 2">
    <name type="scientific">Sphaerodactylus townsendi</name>
    <dbReference type="NCBI Taxonomy" id="933632"/>
    <lineage>
        <taxon>Eukaryota</taxon>
        <taxon>Metazoa</taxon>
        <taxon>Chordata</taxon>
        <taxon>Craniata</taxon>
        <taxon>Vertebrata</taxon>
        <taxon>Euteleostomi</taxon>
        <taxon>Lepidosauria</taxon>
        <taxon>Squamata</taxon>
        <taxon>Bifurcata</taxon>
        <taxon>Gekkota</taxon>
        <taxon>Sphaerodactylidae</taxon>
        <taxon>Sphaerodactylus</taxon>
    </lineage>
</organism>
<dbReference type="Proteomes" id="UP000827872">
    <property type="component" value="Linkage Group LG05"/>
</dbReference>
<sequence>MKDKASFKENKEMLNPGASCPGLPSHYPEEDVLEEPPDPPNPPGATLSRQGDVETLDDDLDAFTLHAQHEALQRAKRDWQQAREALVDELQLHQEFECEREALYLQLQKDRKQQEHDLLQAAEKSKQELLQELQHLRSLHQRETDGVAAQQAERQQLQREREPLDRQRAALLQKEREHIDLEAQEQTAAADLQCRLSIQTARQAGP</sequence>
<reference evidence="1" key="1">
    <citation type="submission" date="2021-08" db="EMBL/GenBank/DDBJ databases">
        <title>The first chromosome-level gecko genome reveals the dynamic sex chromosomes of Neotropical dwarf geckos (Sphaerodactylidae: Sphaerodactylus).</title>
        <authorList>
            <person name="Pinto B.J."/>
            <person name="Keating S.E."/>
            <person name="Gamble T."/>
        </authorList>
    </citation>
    <scope>NUCLEOTIDE SEQUENCE</scope>
    <source>
        <strain evidence="1">TG3544</strain>
    </source>
</reference>
<accession>A0ACB8F297</accession>
<comment type="caution">
    <text evidence="1">The sequence shown here is derived from an EMBL/GenBank/DDBJ whole genome shotgun (WGS) entry which is preliminary data.</text>
</comment>
<keyword evidence="2" id="KW-1185">Reference proteome</keyword>
<proteinExistence type="predicted"/>
<protein>
    <submittedName>
        <fullName evidence="1">Uncharacterized protein</fullName>
    </submittedName>
</protein>
<dbReference type="EMBL" id="CM037618">
    <property type="protein sequence ID" value="KAH7999277.1"/>
    <property type="molecule type" value="Genomic_DNA"/>
</dbReference>
<evidence type="ECO:0000313" key="2">
    <source>
        <dbReference type="Proteomes" id="UP000827872"/>
    </source>
</evidence>